<proteinExistence type="predicted"/>
<dbReference type="EMBL" id="JAAECE010000003">
    <property type="protein sequence ID" value="KAF1803659.1"/>
    <property type="molecule type" value="Genomic_DNA"/>
</dbReference>
<evidence type="ECO:0000313" key="4">
    <source>
        <dbReference type="Proteomes" id="UP000469890"/>
    </source>
</evidence>
<feature type="compositionally biased region" description="Basic and acidic residues" evidence="1">
    <location>
        <begin position="167"/>
        <end position="178"/>
    </location>
</feature>
<protein>
    <recommendedName>
        <fullName evidence="2">PWWP domain-containing protein</fullName>
    </recommendedName>
</protein>
<feature type="compositionally biased region" description="Acidic residues" evidence="1">
    <location>
        <begin position="114"/>
        <end position="144"/>
    </location>
</feature>
<comment type="caution">
    <text evidence="3">The sequence shown here is derived from an EMBL/GenBank/DDBJ whole genome shotgun (WGS) entry which is preliminary data.</text>
</comment>
<reference evidence="3 4" key="1">
    <citation type="submission" date="2019-09" db="EMBL/GenBank/DDBJ databases">
        <authorList>
            <consortium name="DOE Joint Genome Institute"/>
            <person name="Mondo S.J."/>
            <person name="Navarro-Mendoza M.I."/>
            <person name="Perez-Arques C."/>
            <person name="Panchal S."/>
            <person name="Nicolas F.E."/>
            <person name="Ganguly P."/>
            <person name="Pangilinan J."/>
            <person name="Grigoriev I."/>
            <person name="Heitman J."/>
            <person name="Sanya K."/>
            <person name="Garre V."/>
        </authorList>
    </citation>
    <scope>NUCLEOTIDE SEQUENCE [LARGE SCALE GENOMIC DNA]</scope>
    <source>
        <strain evidence="3 4">MU402</strain>
    </source>
</reference>
<dbReference type="InterPro" id="IPR035441">
    <property type="entry name" value="TFIIS/LEDGF_dom_sf"/>
</dbReference>
<dbReference type="SMART" id="SM00293">
    <property type="entry name" value="PWWP"/>
    <property type="match status" value="1"/>
</dbReference>
<dbReference type="CDD" id="cd05162">
    <property type="entry name" value="PWWP"/>
    <property type="match status" value="1"/>
</dbReference>
<dbReference type="AlphaFoldDB" id="A0A8H4F3I8"/>
<dbReference type="SUPFAM" id="SSF63748">
    <property type="entry name" value="Tudor/PWWP/MBT"/>
    <property type="match status" value="1"/>
</dbReference>
<dbReference type="InterPro" id="IPR017923">
    <property type="entry name" value="TFIIS_N"/>
</dbReference>
<dbReference type="PROSITE" id="PS50812">
    <property type="entry name" value="PWWP"/>
    <property type="match status" value="1"/>
</dbReference>
<evidence type="ECO:0000313" key="3">
    <source>
        <dbReference type="EMBL" id="KAF1803659.1"/>
    </source>
</evidence>
<dbReference type="Pfam" id="PF00855">
    <property type="entry name" value="PWWP"/>
    <property type="match status" value="1"/>
</dbReference>
<feature type="region of interest" description="Disordered" evidence="1">
    <location>
        <begin position="105"/>
        <end position="216"/>
    </location>
</feature>
<dbReference type="PANTHER" id="PTHR12550:SF70">
    <property type="entry name" value="JIL-1 ANCHORING AND STABILIZING PROTEIN, ISOFORM A"/>
    <property type="match status" value="1"/>
</dbReference>
<sequence>MSPREYIPGDTVFAKLKGYPWWPARIENDKEIPTKILKQKTKSKGLLYTVFFYGSRDYGFFGPDCIRPFDREAVERDLKDKKFKTKDLENAVHQALDPSILRAQEEAEAAAAAAEDEEDEEDGPEEGDDDEEDKAAENEDEEDEPVVKPKRKDPQSKKTKATTKKASPSEKKRARLSEPESATEADRKKRRESSTVSRKSEEPSNHNSVGHIEKQEDLDMFKKTAEYKKIYHIRHKLQKLVYEKKPGEIAKDDFARVSQVVKEIEDSQMTYDLLRYTKIGKVVKFACSYDYGDDEHKINQRCQQLMKNWKSLIIPETRSASVEQHEQQS</sequence>
<name>A0A8H4F3I8_MUCCL</name>
<dbReference type="Proteomes" id="UP000469890">
    <property type="component" value="Unassembled WGS sequence"/>
</dbReference>
<gene>
    <name evidence="3" type="ORF">FB192DRAFT_1278811</name>
</gene>
<organism evidence="3 4">
    <name type="scientific">Mucor circinelloides f. lusitanicus</name>
    <name type="common">Mucor racemosus var. lusitanicus</name>
    <dbReference type="NCBI Taxonomy" id="29924"/>
    <lineage>
        <taxon>Eukaryota</taxon>
        <taxon>Fungi</taxon>
        <taxon>Fungi incertae sedis</taxon>
        <taxon>Mucoromycota</taxon>
        <taxon>Mucoromycotina</taxon>
        <taxon>Mucoromycetes</taxon>
        <taxon>Mucorales</taxon>
        <taxon>Mucorineae</taxon>
        <taxon>Mucoraceae</taxon>
        <taxon>Mucor</taxon>
    </lineage>
</organism>
<feature type="domain" description="PWWP" evidence="2">
    <location>
        <begin position="8"/>
        <end position="72"/>
    </location>
</feature>
<evidence type="ECO:0000259" key="2">
    <source>
        <dbReference type="PROSITE" id="PS50812"/>
    </source>
</evidence>
<evidence type="ECO:0000256" key="1">
    <source>
        <dbReference type="SAM" id="MobiDB-lite"/>
    </source>
</evidence>
<dbReference type="Gene3D" id="2.30.30.140">
    <property type="match status" value="1"/>
</dbReference>
<dbReference type="PANTHER" id="PTHR12550">
    <property type="entry name" value="HEPATOMA-DERIVED GROWTH FACTOR-RELATED"/>
    <property type="match status" value="1"/>
</dbReference>
<dbReference type="SUPFAM" id="SSF47676">
    <property type="entry name" value="Conserved domain common to transcription factors TFIIS, elongin A, CRSP70"/>
    <property type="match status" value="1"/>
</dbReference>
<accession>A0A8H4F3I8</accession>
<dbReference type="Pfam" id="PF08711">
    <property type="entry name" value="Med26"/>
    <property type="match status" value="1"/>
</dbReference>
<dbReference type="InterPro" id="IPR000313">
    <property type="entry name" value="PWWP_dom"/>
</dbReference>
<dbReference type="Gene3D" id="1.20.930.10">
    <property type="entry name" value="Conserved domain common to transcription factors TFIIS, elongin A, CRSP70"/>
    <property type="match status" value="1"/>
</dbReference>